<evidence type="ECO:0000259" key="1">
    <source>
        <dbReference type="Pfam" id="PF13682"/>
    </source>
</evidence>
<reference evidence="3" key="1">
    <citation type="submission" date="2016-10" db="EMBL/GenBank/DDBJ databases">
        <authorList>
            <person name="Varghese N."/>
            <person name="Submissions S."/>
        </authorList>
    </citation>
    <scope>NUCLEOTIDE SEQUENCE [LARGE SCALE GENOMIC DNA]</scope>
    <source>
        <strain evidence="3">CGMCC 1.7061</strain>
    </source>
</reference>
<dbReference type="Gene3D" id="1.20.120.30">
    <property type="entry name" value="Aspartate receptor, ligand-binding domain"/>
    <property type="match status" value="1"/>
</dbReference>
<dbReference type="OrthoDB" id="9808588at2"/>
<feature type="domain" description="Chemoreceptor zinc-binding" evidence="1">
    <location>
        <begin position="18"/>
        <end position="79"/>
    </location>
</feature>
<protein>
    <submittedName>
        <fullName evidence="2">Chemoreceptor zinc-binding domain-containing protein</fullName>
    </submittedName>
</protein>
<keyword evidence="3" id="KW-1185">Reference proteome</keyword>
<dbReference type="RefSeq" id="WP_092020551.1">
    <property type="nucleotide sequence ID" value="NZ_FOUE01000001.1"/>
</dbReference>
<organism evidence="2 3">
    <name type="scientific">Marinobacter zhejiangensis</name>
    <dbReference type="NCBI Taxonomy" id="488535"/>
    <lineage>
        <taxon>Bacteria</taxon>
        <taxon>Pseudomonadati</taxon>
        <taxon>Pseudomonadota</taxon>
        <taxon>Gammaproteobacteria</taxon>
        <taxon>Pseudomonadales</taxon>
        <taxon>Marinobacteraceae</taxon>
        <taxon>Marinobacter</taxon>
    </lineage>
</organism>
<dbReference type="Pfam" id="PF13682">
    <property type="entry name" value="CZB"/>
    <property type="match status" value="1"/>
</dbReference>
<name>A0A1I4M0G4_9GAMM</name>
<evidence type="ECO:0000313" key="3">
    <source>
        <dbReference type="Proteomes" id="UP000198519"/>
    </source>
</evidence>
<dbReference type="EMBL" id="FOUE01000001">
    <property type="protein sequence ID" value="SFL96702.1"/>
    <property type="molecule type" value="Genomic_DNA"/>
</dbReference>
<sequence>MTQKTNIIQELRSAKQGHVRWVRYASALIEGLEMLKDHVPVLGTDCKFGKWYYGPGQALNSLPSYRKIEQPHIDLHDTYLKIFKLLFDEDSNASGGLLSRLLGKKKSKDANIEQARTLFQELDALSKVILKHLDALEAEVIALDDAQLDKLYYVPS</sequence>
<evidence type="ECO:0000313" key="2">
    <source>
        <dbReference type="EMBL" id="SFL96702.1"/>
    </source>
</evidence>
<dbReference type="InterPro" id="IPR025991">
    <property type="entry name" value="Chemoreceptor_zinc-bind_dom"/>
</dbReference>
<keyword evidence="2" id="KW-0675">Receptor</keyword>
<gene>
    <name evidence="2" type="ORF">SAMN04487963_0778</name>
</gene>
<accession>A0A1I4M0G4</accession>
<dbReference type="AlphaFoldDB" id="A0A1I4M0G4"/>
<dbReference type="Proteomes" id="UP000198519">
    <property type="component" value="Unassembled WGS sequence"/>
</dbReference>
<proteinExistence type="predicted"/>